<gene>
    <name evidence="1" type="ORF">HYY65_01835</name>
</gene>
<dbReference type="Proteomes" id="UP000741360">
    <property type="component" value="Unassembled WGS sequence"/>
</dbReference>
<comment type="caution">
    <text evidence="1">The sequence shown here is derived from an EMBL/GenBank/DDBJ whole genome shotgun (WGS) entry which is preliminary data.</text>
</comment>
<evidence type="ECO:0000313" key="2">
    <source>
        <dbReference type="Proteomes" id="UP000741360"/>
    </source>
</evidence>
<accession>A0A932GMX6</accession>
<dbReference type="AlphaFoldDB" id="A0A932GMX6"/>
<proteinExistence type="predicted"/>
<name>A0A932GMX6_UNCTE</name>
<reference evidence="1" key="1">
    <citation type="submission" date="2020-07" db="EMBL/GenBank/DDBJ databases">
        <title>Huge and variable diversity of episymbiotic CPR bacteria and DPANN archaea in groundwater ecosystems.</title>
        <authorList>
            <person name="He C.Y."/>
            <person name="Keren R."/>
            <person name="Whittaker M."/>
            <person name="Farag I.F."/>
            <person name="Doudna J."/>
            <person name="Cate J.H.D."/>
            <person name="Banfield J.F."/>
        </authorList>
    </citation>
    <scope>NUCLEOTIDE SEQUENCE</scope>
    <source>
        <strain evidence="1">NC_groundwater_717_Ag_S-0.2um_59_8</strain>
    </source>
</reference>
<evidence type="ECO:0000313" key="1">
    <source>
        <dbReference type="EMBL" id="MBI3013815.1"/>
    </source>
</evidence>
<sequence length="299" mass="33322">MRRRDFLGFFASAVAGVWLVFPPVRRLTSPGTGSGTSGPGIIPSPGPVAGRDPSVDRFLGENLAYDISFLWFKNAAQGTLRFLKDPATGSYKAVLEAATEGFVGFVSGYRRHRYTSTMSFAEGERKLRSEKFEIDIQVASSNYYSVHTMNYKTRDLLFQEYENSEKTQEEKTPIPAGVEFEDILSGFYNFRYGVYGPPIKGKAYTLRMLPRRGRSRFDVYLASTAEEREEKARAALTVNAAFLAYVVIPREIFQTKTGKIRLWLGEDLIPLVGTVEDAIGLGDVQGTLKSRNPPPARPS</sequence>
<protein>
    <submittedName>
        <fullName evidence="1">DUF3108 domain-containing protein</fullName>
    </submittedName>
</protein>
<organism evidence="1 2">
    <name type="scientific">Tectimicrobiota bacterium</name>
    <dbReference type="NCBI Taxonomy" id="2528274"/>
    <lineage>
        <taxon>Bacteria</taxon>
        <taxon>Pseudomonadati</taxon>
        <taxon>Nitrospinota/Tectimicrobiota group</taxon>
        <taxon>Candidatus Tectimicrobiota</taxon>
    </lineage>
</organism>
<dbReference type="EMBL" id="JACPSX010000032">
    <property type="protein sequence ID" value="MBI3013815.1"/>
    <property type="molecule type" value="Genomic_DNA"/>
</dbReference>